<dbReference type="KEGG" id="vie:OL234_06730"/>
<dbReference type="Gene3D" id="3.90.1150.10">
    <property type="entry name" value="Aspartate Aminotransferase, domain 1"/>
    <property type="match status" value="1"/>
</dbReference>
<accession>A0AAF0CTJ5</accession>
<dbReference type="InterPro" id="IPR023010">
    <property type="entry name" value="GcvPA"/>
</dbReference>
<dbReference type="Proteomes" id="UP001179647">
    <property type="component" value="Chromosome"/>
</dbReference>
<dbReference type="NCBIfam" id="NF001696">
    <property type="entry name" value="PRK00451.1"/>
    <property type="match status" value="1"/>
</dbReference>
<comment type="catalytic activity">
    <reaction evidence="3 4">
        <text>N(6)-[(R)-lipoyl]-L-lysyl-[glycine-cleavage complex H protein] + glycine + H(+) = N(6)-[(R)-S(8)-aminomethyldihydrolipoyl]-L-lysyl-[glycine-cleavage complex H protein] + CO2</text>
        <dbReference type="Rhea" id="RHEA:24304"/>
        <dbReference type="Rhea" id="RHEA-COMP:10494"/>
        <dbReference type="Rhea" id="RHEA-COMP:10495"/>
        <dbReference type="ChEBI" id="CHEBI:15378"/>
        <dbReference type="ChEBI" id="CHEBI:16526"/>
        <dbReference type="ChEBI" id="CHEBI:57305"/>
        <dbReference type="ChEBI" id="CHEBI:83099"/>
        <dbReference type="ChEBI" id="CHEBI:83143"/>
        <dbReference type="EC" id="1.4.4.2"/>
    </reaction>
</comment>
<dbReference type="InterPro" id="IPR020581">
    <property type="entry name" value="GDC_P"/>
</dbReference>
<dbReference type="PANTHER" id="PTHR42806">
    <property type="entry name" value="GLYCINE CLEAVAGE SYSTEM P-PROTEIN"/>
    <property type="match status" value="1"/>
</dbReference>
<comment type="similarity">
    <text evidence="4">Belongs to the GcvP family. N-terminal subunit subfamily.</text>
</comment>
<dbReference type="GO" id="GO:0019464">
    <property type="term" value="P:glycine decarboxylation via glycine cleavage system"/>
    <property type="evidence" value="ECO:0007669"/>
    <property type="project" value="UniProtKB-UniRule"/>
</dbReference>
<dbReference type="CDD" id="cd00613">
    <property type="entry name" value="GDC-P"/>
    <property type="match status" value="1"/>
</dbReference>
<name>A0AAF0CTJ5_9ENTE</name>
<dbReference type="InterPro" id="IPR015424">
    <property type="entry name" value="PyrdxlP-dep_Trfase"/>
</dbReference>
<gene>
    <name evidence="4 6" type="primary">gcvPA</name>
    <name evidence="6" type="ORF">OL234_06730</name>
</gene>
<proteinExistence type="inferred from homology"/>
<comment type="subunit">
    <text evidence="4">The glycine cleavage system is composed of four proteins: P, T, L and H. In this organism, the P 'protein' is a heterodimer of two subunits.</text>
</comment>
<protein>
    <recommendedName>
        <fullName evidence="4">Probable glycine dehydrogenase (decarboxylating) subunit 1</fullName>
        <ecNumber evidence="4">1.4.4.2</ecNumber>
    </recommendedName>
    <alternativeName>
        <fullName evidence="4">Glycine cleavage system P-protein subunit 1</fullName>
    </alternativeName>
    <alternativeName>
        <fullName evidence="4">Glycine decarboxylase subunit 1</fullName>
    </alternativeName>
    <alternativeName>
        <fullName evidence="4">Glycine dehydrogenase (aminomethyl-transferring) subunit 1</fullName>
    </alternativeName>
</protein>
<dbReference type="InterPro" id="IPR015421">
    <property type="entry name" value="PyrdxlP-dep_Trfase_major"/>
</dbReference>
<reference evidence="6" key="1">
    <citation type="submission" date="2022-10" db="EMBL/GenBank/DDBJ databases">
        <title>Vagococcus sp. isolated from poultry meat.</title>
        <authorList>
            <person name="Johansson P."/>
            <person name="Bjorkroth J."/>
        </authorList>
    </citation>
    <scope>NUCLEOTIDE SEQUENCE</scope>
    <source>
        <strain evidence="6">STAA11</strain>
    </source>
</reference>
<dbReference type="HAMAP" id="MF_00712">
    <property type="entry name" value="GcvPA"/>
    <property type="match status" value="1"/>
</dbReference>
<keyword evidence="2 4" id="KW-0560">Oxidoreductase</keyword>
<dbReference type="AlphaFoldDB" id="A0AAF0CTJ5"/>
<sequence>MGLGNYVPTTTLAQKEMLESMGIQKIEELYTVIPDNLKLQKLAIPAGKSELEVRRLIKKLGDKNQVFETILRGGGAYHHYIPALVKQIAAKEEFLTAYTPYQAEISQGILQVIFEFQTMICELTGMAVANASVYDGATAAAEAVNMTIKGKKRKVLVSETVHPMTLETIKTYSAGQNLEIITVPSTNGVTDSERLAALLDQETACFYVQSPNYYGIVEPAETYSHLVHEQKAKFIMGVNPTSLAILKTPAECGADIAVGEGQPLGIGLSFGGPYLGFMAATKAMTRNLPGRVVGQTVDTEGERAFTLTLQAREQHIKREKASSNICSNQAHCALIASVYLTTMGQYGLKNVATQSYSNTHYLAERLGEIKGFELVYTQPYFHEVLMTTPIEATILLDALAKKNILGGLVVGSNILWCATEMITKEEIDEVVVTIKEVLASCN</sequence>
<comment type="function">
    <text evidence="1 4">The glycine cleavage system catalyzes the degradation of glycine. The P protein binds the alpha-amino group of glycine through its pyridoxal phosphate cofactor; CO(2) is released and the remaining methylamine moiety is then transferred to the lipoamide cofactor of the H protein.</text>
</comment>
<dbReference type="GO" id="GO:0004375">
    <property type="term" value="F:glycine dehydrogenase (decarboxylating) activity"/>
    <property type="evidence" value="ECO:0007669"/>
    <property type="project" value="UniProtKB-EC"/>
</dbReference>
<dbReference type="GO" id="GO:0009116">
    <property type="term" value="P:nucleoside metabolic process"/>
    <property type="evidence" value="ECO:0007669"/>
    <property type="project" value="InterPro"/>
</dbReference>
<dbReference type="Gene3D" id="3.40.640.10">
    <property type="entry name" value="Type I PLP-dependent aspartate aminotransferase-like (Major domain)"/>
    <property type="match status" value="1"/>
</dbReference>
<dbReference type="PIRSF" id="PIRSF006815">
    <property type="entry name" value="GcvPA"/>
    <property type="match status" value="1"/>
</dbReference>
<dbReference type="EC" id="1.4.4.2" evidence="4"/>
<organism evidence="6 7">
    <name type="scientific">Vagococcus intermedius</name>
    <dbReference type="NCBI Taxonomy" id="2991418"/>
    <lineage>
        <taxon>Bacteria</taxon>
        <taxon>Bacillati</taxon>
        <taxon>Bacillota</taxon>
        <taxon>Bacilli</taxon>
        <taxon>Lactobacillales</taxon>
        <taxon>Enterococcaceae</taxon>
        <taxon>Vagococcus</taxon>
    </lineage>
</organism>
<evidence type="ECO:0000256" key="3">
    <source>
        <dbReference type="ARBA" id="ARBA00049026"/>
    </source>
</evidence>
<evidence type="ECO:0000259" key="5">
    <source>
        <dbReference type="Pfam" id="PF02347"/>
    </source>
</evidence>
<evidence type="ECO:0000256" key="4">
    <source>
        <dbReference type="HAMAP-Rule" id="MF_00712"/>
    </source>
</evidence>
<dbReference type="InterPro" id="IPR015422">
    <property type="entry name" value="PyrdxlP-dep_Trfase_small"/>
</dbReference>
<feature type="domain" description="Glycine cleavage system P-protein N-terminal" evidence="5">
    <location>
        <begin position="6"/>
        <end position="431"/>
    </location>
</feature>
<dbReference type="EMBL" id="CP110232">
    <property type="protein sequence ID" value="WEG72678.1"/>
    <property type="molecule type" value="Genomic_DNA"/>
</dbReference>
<evidence type="ECO:0000313" key="7">
    <source>
        <dbReference type="Proteomes" id="UP001179647"/>
    </source>
</evidence>
<evidence type="ECO:0000256" key="1">
    <source>
        <dbReference type="ARBA" id="ARBA00003788"/>
    </source>
</evidence>
<evidence type="ECO:0000256" key="2">
    <source>
        <dbReference type="ARBA" id="ARBA00023002"/>
    </source>
</evidence>
<dbReference type="RefSeq" id="WP_275468480.1">
    <property type="nucleotide sequence ID" value="NZ_CP110232.1"/>
</dbReference>
<dbReference type="SUPFAM" id="SSF53383">
    <property type="entry name" value="PLP-dependent transferases"/>
    <property type="match status" value="1"/>
</dbReference>
<dbReference type="PANTHER" id="PTHR42806:SF1">
    <property type="entry name" value="GLYCINE DEHYDROGENASE (DECARBOXYLATING)"/>
    <property type="match status" value="1"/>
</dbReference>
<evidence type="ECO:0000313" key="6">
    <source>
        <dbReference type="EMBL" id="WEG72678.1"/>
    </source>
</evidence>
<dbReference type="Pfam" id="PF02347">
    <property type="entry name" value="GDC-P"/>
    <property type="match status" value="1"/>
</dbReference>
<dbReference type="InterPro" id="IPR049315">
    <property type="entry name" value="GDC-P_N"/>
</dbReference>
<keyword evidence="7" id="KW-1185">Reference proteome</keyword>